<gene>
    <name evidence="10" type="ORF">L1274_000351</name>
</gene>
<feature type="domain" description="CusB-like beta-barrel" evidence="8">
    <location>
        <begin position="281"/>
        <end position="358"/>
    </location>
</feature>
<keyword evidence="3" id="KW-0813">Transport</keyword>
<dbReference type="Gene3D" id="2.40.50.100">
    <property type="match status" value="1"/>
</dbReference>
<proteinExistence type="inferred from homology"/>
<dbReference type="InterPro" id="IPR058792">
    <property type="entry name" value="Beta-barrel_RND_2"/>
</dbReference>
<sequence>MATQRMRRAMPAHECARIPAVFNDAGACLPDPVTDEKNGARRPVPANALWPRRLTAGTLVLALHAGGALAQAPQPPKAPPSAATTELPPTSAETVTAQRGDLQQTVEAAGKLQFHQFADVDIPVAGQIKEVLFAVGDTVQKGKVVMEISPAVQANQMASNRTQMARLQAELADQQAQTDFAELQFKRQTQLKAQNATREESFESSRMSLSSARARLGSINAQIQQLEATLKSDEESRQHTQVLAPISGTVVAVNARPGQTASAGQAAVPLMRIADLTQMTVQARVAEIDVTRLRRGMAANFKTPGYPGRIWSGKLRKVIPVPAEGSGEQGKQTFYNVLFEVNNPEQELMSGMTTQVQFIVAQTRDAVLLPLNLLGTSDARGLYEVKVLNANRQVEARQLKIGVRNQQQAQVLSGLEAGEQLLVDPAAAPR</sequence>
<evidence type="ECO:0000256" key="6">
    <source>
        <dbReference type="SAM" id="MobiDB-lite"/>
    </source>
</evidence>
<comment type="caution">
    <text evidence="10">The sequence shown here is derived from an EMBL/GenBank/DDBJ whole genome shotgun (WGS) entry which is preliminary data.</text>
</comment>
<dbReference type="InterPro" id="IPR058625">
    <property type="entry name" value="MdtA-like_BSH"/>
</dbReference>
<evidence type="ECO:0000256" key="2">
    <source>
        <dbReference type="ARBA" id="ARBA00009477"/>
    </source>
</evidence>
<evidence type="ECO:0000256" key="4">
    <source>
        <dbReference type="ARBA" id="ARBA00023054"/>
    </source>
</evidence>
<dbReference type="InterPro" id="IPR006143">
    <property type="entry name" value="RND_pump_MFP"/>
</dbReference>
<dbReference type="Pfam" id="PF25917">
    <property type="entry name" value="BSH_RND"/>
    <property type="match status" value="1"/>
</dbReference>
<feature type="coiled-coil region" evidence="5">
    <location>
        <begin position="157"/>
        <end position="184"/>
    </location>
</feature>
<dbReference type="Gene3D" id="6.10.140.1990">
    <property type="match status" value="1"/>
</dbReference>
<reference evidence="10" key="1">
    <citation type="submission" date="2022-03" db="EMBL/GenBank/DDBJ databases">
        <title>Genome Encyclopedia of Bacteria and Archaea VI: Functional Genomics of Type Strains.</title>
        <authorList>
            <person name="Whitman W."/>
        </authorList>
    </citation>
    <scope>NUCLEOTIDE SEQUENCE</scope>
    <source>
        <strain evidence="10">HSC-15S17</strain>
    </source>
</reference>
<dbReference type="RefSeq" id="WP_262311677.1">
    <property type="nucleotide sequence ID" value="NZ_JAHTGR010000001.1"/>
</dbReference>
<protein>
    <submittedName>
        <fullName evidence="10">Macrolide-specific efflux system membrane fusion protein</fullName>
    </submittedName>
</protein>
<accession>A0ABT1GCH5</accession>
<keyword evidence="11" id="KW-1185">Reference proteome</keyword>
<dbReference type="Pfam" id="PF25954">
    <property type="entry name" value="Beta-barrel_RND_2"/>
    <property type="match status" value="1"/>
</dbReference>
<feature type="region of interest" description="Disordered" evidence="6">
    <location>
        <begin position="70"/>
        <end position="90"/>
    </location>
</feature>
<feature type="domain" description="Multidrug resistance protein MdtA-like barrel-sandwich hybrid" evidence="7">
    <location>
        <begin position="118"/>
        <end position="267"/>
    </location>
</feature>
<evidence type="ECO:0000259" key="7">
    <source>
        <dbReference type="Pfam" id="PF25917"/>
    </source>
</evidence>
<feature type="domain" description="Multidrug resistance protein MdtA-like C-terminal permuted SH3" evidence="9">
    <location>
        <begin position="365"/>
        <end position="424"/>
    </location>
</feature>
<dbReference type="InterPro" id="IPR058627">
    <property type="entry name" value="MdtA-like_C"/>
</dbReference>
<evidence type="ECO:0000259" key="8">
    <source>
        <dbReference type="Pfam" id="PF25954"/>
    </source>
</evidence>
<evidence type="ECO:0000313" key="10">
    <source>
        <dbReference type="EMBL" id="MCP2006663.1"/>
    </source>
</evidence>
<evidence type="ECO:0000259" key="9">
    <source>
        <dbReference type="Pfam" id="PF25967"/>
    </source>
</evidence>
<dbReference type="InterPro" id="IPR030190">
    <property type="entry name" value="MacA_alpha-hairpin_sf"/>
</dbReference>
<dbReference type="SUPFAM" id="SSF111369">
    <property type="entry name" value="HlyD-like secretion proteins"/>
    <property type="match status" value="1"/>
</dbReference>
<evidence type="ECO:0000256" key="5">
    <source>
        <dbReference type="SAM" id="Coils"/>
    </source>
</evidence>
<comment type="similarity">
    <text evidence="2">Belongs to the membrane fusion protein (MFP) (TC 8.A.1) family.</text>
</comment>
<dbReference type="EMBL" id="JALJZU010000001">
    <property type="protein sequence ID" value="MCP2006663.1"/>
    <property type="molecule type" value="Genomic_DNA"/>
</dbReference>
<dbReference type="Gene3D" id="2.40.30.170">
    <property type="match status" value="1"/>
</dbReference>
<dbReference type="Proteomes" id="UP001162889">
    <property type="component" value="Unassembled WGS sequence"/>
</dbReference>
<feature type="coiled-coil region" evidence="5">
    <location>
        <begin position="209"/>
        <end position="236"/>
    </location>
</feature>
<comment type="subcellular location">
    <subcellularLocation>
        <location evidence="1">Cell envelope</location>
    </subcellularLocation>
</comment>
<keyword evidence="4 5" id="KW-0175">Coiled coil</keyword>
<evidence type="ECO:0000313" key="11">
    <source>
        <dbReference type="Proteomes" id="UP001162889"/>
    </source>
</evidence>
<evidence type="ECO:0000256" key="3">
    <source>
        <dbReference type="ARBA" id="ARBA00022448"/>
    </source>
</evidence>
<dbReference type="PANTHER" id="PTHR30469">
    <property type="entry name" value="MULTIDRUG RESISTANCE PROTEIN MDTA"/>
    <property type="match status" value="1"/>
</dbReference>
<organism evidence="10 11">
    <name type="scientific">Duganella violaceipulchra</name>
    <dbReference type="NCBI Taxonomy" id="2849652"/>
    <lineage>
        <taxon>Bacteria</taxon>
        <taxon>Pseudomonadati</taxon>
        <taxon>Pseudomonadota</taxon>
        <taxon>Betaproteobacteria</taxon>
        <taxon>Burkholderiales</taxon>
        <taxon>Oxalobacteraceae</taxon>
        <taxon>Telluria group</taxon>
        <taxon>Duganella</taxon>
    </lineage>
</organism>
<name>A0ABT1GCH5_9BURK</name>
<dbReference type="PANTHER" id="PTHR30469:SF33">
    <property type="entry name" value="SLR1207 PROTEIN"/>
    <property type="match status" value="1"/>
</dbReference>
<dbReference type="Pfam" id="PF25967">
    <property type="entry name" value="RND-MFP_C"/>
    <property type="match status" value="1"/>
</dbReference>
<dbReference type="NCBIfam" id="TIGR01730">
    <property type="entry name" value="RND_mfp"/>
    <property type="match status" value="1"/>
</dbReference>
<evidence type="ECO:0000256" key="1">
    <source>
        <dbReference type="ARBA" id="ARBA00004196"/>
    </source>
</evidence>